<accession>A0AAD4N435</accession>
<evidence type="ECO:0000256" key="1">
    <source>
        <dbReference type="ARBA" id="ARBA00004496"/>
    </source>
</evidence>
<evidence type="ECO:0000256" key="4">
    <source>
        <dbReference type="ARBA" id="ARBA00022490"/>
    </source>
</evidence>
<dbReference type="InterPro" id="IPR002933">
    <property type="entry name" value="Peptidase_M20"/>
</dbReference>
<dbReference type="FunFam" id="3.40.630.10:FF:000019">
    <property type="entry name" value="Aminoacylase 1"/>
    <property type="match status" value="1"/>
</dbReference>
<evidence type="ECO:0000256" key="5">
    <source>
        <dbReference type="ARBA" id="ARBA00022723"/>
    </source>
</evidence>
<feature type="binding site" evidence="10">
    <location>
        <position position="147"/>
    </location>
    <ligand>
        <name>Zn(2+)</name>
        <dbReference type="ChEBI" id="CHEBI:29105"/>
        <label>2</label>
    </ligand>
</feature>
<dbReference type="PANTHER" id="PTHR45892:SF1">
    <property type="entry name" value="AMINOACYLASE-1"/>
    <property type="match status" value="1"/>
</dbReference>
<reference evidence="12" key="1">
    <citation type="submission" date="2022-01" db="EMBL/GenBank/DDBJ databases">
        <title>Genome Sequence Resource for Two Populations of Ditylenchus destructor, the Migratory Endoparasitic Phytonematode.</title>
        <authorList>
            <person name="Zhang H."/>
            <person name="Lin R."/>
            <person name="Xie B."/>
        </authorList>
    </citation>
    <scope>NUCLEOTIDE SEQUENCE</scope>
    <source>
        <strain evidence="12">BazhouSP</strain>
    </source>
</reference>
<dbReference type="InterPro" id="IPR052083">
    <property type="entry name" value="Aminoacylase-1_M20A"/>
</dbReference>
<keyword evidence="13" id="KW-1185">Reference proteome</keyword>
<dbReference type="GO" id="GO:0046872">
    <property type="term" value="F:metal ion binding"/>
    <property type="evidence" value="ECO:0007669"/>
    <property type="project" value="UniProtKB-KW"/>
</dbReference>
<sequence>MTEKSLNDLAVSKFRKYLQVKTEQPNPDYESCKKFLLDYAKEVGLNAWTYECIPGKPFVGMTIPGKDPSLNSLLLYSHTDVVPTFPEQWVHDPYGGLKDENGDIYGRGTQDTKCLGIQYIEAIRRLKQAGNASFLRTIHLLYGPDEEIGGKDGMGAFVKTEKFKELNVGFALDESHASEKEEFVVHYGERCTWWLKVTCCGTAGHGSRFIEDNAGAKFLAILNRLLGFREEQYQRLKDNPEIGIGNVTTVNLTQISGGIQPNVLPAELIAYFDIRLPPTTDFHEFEKQIEKWCEEAGSNVKHEFVAKSMQTEVRGYKMSKQIAAGASDSKFLREIGIKALGFNPTNNTPVVLHMSNEFISEDVLLVGIDVFVKLIPRLANVPKYE</sequence>
<evidence type="ECO:0000256" key="10">
    <source>
        <dbReference type="PIRSR" id="PIRSR036696-2"/>
    </source>
</evidence>
<feature type="active site" description="Proton acceptor" evidence="9">
    <location>
        <position position="146"/>
    </location>
</feature>
<dbReference type="Gene3D" id="3.30.70.360">
    <property type="match status" value="1"/>
</dbReference>
<name>A0AAD4N435_9BILA</name>
<comment type="cofactor">
    <cofactor evidence="10">
        <name>Zn(2+)</name>
        <dbReference type="ChEBI" id="CHEBI:29105"/>
    </cofactor>
    <text evidence="10">Binds 2 Zn(2+) ions per subunit.</text>
</comment>
<dbReference type="InterPro" id="IPR001261">
    <property type="entry name" value="ArgE/DapE_CS"/>
</dbReference>
<dbReference type="InterPro" id="IPR010159">
    <property type="entry name" value="N-acyl_aa_amidohydrolase"/>
</dbReference>
<comment type="subcellular location">
    <subcellularLocation>
        <location evidence="1">Cytoplasm</location>
    </subcellularLocation>
</comment>
<evidence type="ECO:0000256" key="6">
    <source>
        <dbReference type="ARBA" id="ARBA00022801"/>
    </source>
</evidence>
<evidence type="ECO:0000256" key="7">
    <source>
        <dbReference type="ARBA" id="ARBA00022833"/>
    </source>
</evidence>
<dbReference type="GO" id="GO:0006520">
    <property type="term" value="P:amino acid metabolic process"/>
    <property type="evidence" value="ECO:0007669"/>
    <property type="project" value="InterPro"/>
</dbReference>
<dbReference type="EC" id="3.5.1.14" evidence="3"/>
<feature type="binding site" evidence="10">
    <location>
        <position position="174"/>
    </location>
    <ligand>
        <name>Zn(2+)</name>
        <dbReference type="ChEBI" id="CHEBI:29105"/>
        <label>1</label>
    </ligand>
</feature>
<dbReference type="PANTHER" id="PTHR45892">
    <property type="entry name" value="AMINOACYLASE-1"/>
    <property type="match status" value="1"/>
</dbReference>
<feature type="binding site" evidence="10">
    <location>
        <position position="353"/>
    </location>
    <ligand>
        <name>Zn(2+)</name>
        <dbReference type="ChEBI" id="CHEBI:29105"/>
        <label>2</label>
    </ligand>
</feature>
<keyword evidence="4" id="KW-0963">Cytoplasm</keyword>
<dbReference type="FunFam" id="3.30.70.360:FF:000005">
    <property type="entry name" value="Putative Aminoacylase-1"/>
    <property type="match status" value="1"/>
</dbReference>
<feature type="binding site" evidence="10">
    <location>
        <position position="78"/>
    </location>
    <ligand>
        <name>Zn(2+)</name>
        <dbReference type="ChEBI" id="CHEBI:29105"/>
        <label>1</label>
    </ligand>
</feature>
<feature type="binding site" evidence="10">
    <location>
        <position position="111"/>
    </location>
    <ligand>
        <name>Zn(2+)</name>
        <dbReference type="ChEBI" id="CHEBI:29105"/>
        <label>2</label>
    </ligand>
</feature>
<feature type="binding site" evidence="10">
    <location>
        <position position="111"/>
    </location>
    <ligand>
        <name>Zn(2+)</name>
        <dbReference type="ChEBI" id="CHEBI:29105"/>
        <label>1</label>
    </ligand>
</feature>
<gene>
    <name evidence="12" type="ORF">DdX_10541</name>
</gene>
<dbReference type="Gene3D" id="1.10.150.900">
    <property type="match status" value="1"/>
</dbReference>
<dbReference type="EMBL" id="JAKKPZ010000024">
    <property type="protein sequence ID" value="KAI1710839.1"/>
    <property type="molecule type" value="Genomic_DNA"/>
</dbReference>
<dbReference type="InterPro" id="IPR036264">
    <property type="entry name" value="Bact_exopeptidase_dim_dom"/>
</dbReference>
<evidence type="ECO:0000259" key="11">
    <source>
        <dbReference type="Pfam" id="PF07687"/>
    </source>
</evidence>
<dbReference type="Proteomes" id="UP001201812">
    <property type="component" value="Unassembled WGS sequence"/>
</dbReference>
<comment type="similarity">
    <text evidence="2">Belongs to the peptidase M20A family.</text>
</comment>
<dbReference type="GO" id="GO:0005737">
    <property type="term" value="C:cytoplasm"/>
    <property type="evidence" value="ECO:0007669"/>
    <property type="project" value="UniProtKB-SubCell"/>
</dbReference>
<evidence type="ECO:0000256" key="9">
    <source>
        <dbReference type="PIRSR" id="PIRSR036696-1"/>
    </source>
</evidence>
<dbReference type="AlphaFoldDB" id="A0AAD4N435"/>
<dbReference type="Pfam" id="PF07687">
    <property type="entry name" value="M20_dimer"/>
    <property type="match status" value="1"/>
</dbReference>
<evidence type="ECO:0000313" key="12">
    <source>
        <dbReference type="EMBL" id="KAI1710839.1"/>
    </source>
</evidence>
<evidence type="ECO:0000313" key="13">
    <source>
        <dbReference type="Proteomes" id="UP001201812"/>
    </source>
</evidence>
<dbReference type="InterPro" id="IPR011650">
    <property type="entry name" value="Peptidase_M20_dimer"/>
</dbReference>
<dbReference type="Gene3D" id="3.40.630.10">
    <property type="entry name" value="Zn peptidases"/>
    <property type="match status" value="1"/>
</dbReference>
<dbReference type="PROSITE" id="PS00758">
    <property type="entry name" value="ARGE_DAPE_CPG2_1"/>
    <property type="match status" value="1"/>
</dbReference>
<keyword evidence="7 10" id="KW-0862">Zinc</keyword>
<dbReference type="SUPFAM" id="SSF53187">
    <property type="entry name" value="Zn-dependent exopeptidases"/>
    <property type="match status" value="1"/>
</dbReference>
<comment type="caution">
    <text evidence="12">The sequence shown here is derived from an EMBL/GenBank/DDBJ whole genome shotgun (WGS) entry which is preliminary data.</text>
</comment>
<evidence type="ECO:0000256" key="3">
    <source>
        <dbReference type="ARBA" id="ARBA00011913"/>
    </source>
</evidence>
<keyword evidence="5 10" id="KW-0479">Metal-binding</keyword>
<dbReference type="NCBIfam" id="TIGR01880">
    <property type="entry name" value="Ac-peptdase-euk"/>
    <property type="match status" value="1"/>
</dbReference>
<keyword evidence="6" id="KW-0378">Hydrolase</keyword>
<evidence type="ECO:0000256" key="8">
    <source>
        <dbReference type="ARBA" id="ARBA00029656"/>
    </source>
</evidence>
<dbReference type="PIRSF" id="PIRSF036696">
    <property type="entry name" value="ACY-1"/>
    <property type="match status" value="1"/>
</dbReference>
<dbReference type="Pfam" id="PF01546">
    <property type="entry name" value="Peptidase_M20"/>
    <property type="match status" value="1"/>
</dbReference>
<evidence type="ECO:0000256" key="2">
    <source>
        <dbReference type="ARBA" id="ARBA00006247"/>
    </source>
</evidence>
<proteinExistence type="inferred from homology"/>
<dbReference type="SUPFAM" id="SSF55031">
    <property type="entry name" value="Bacterial exopeptidase dimerisation domain"/>
    <property type="match status" value="1"/>
</dbReference>
<feature type="active site" evidence="9">
    <location>
        <position position="80"/>
    </location>
</feature>
<organism evidence="12 13">
    <name type="scientific">Ditylenchus destructor</name>
    <dbReference type="NCBI Taxonomy" id="166010"/>
    <lineage>
        <taxon>Eukaryota</taxon>
        <taxon>Metazoa</taxon>
        <taxon>Ecdysozoa</taxon>
        <taxon>Nematoda</taxon>
        <taxon>Chromadorea</taxon>
        <taxon>Rhabditida</taxon>
        <taxon>Tylenchina</taxon>
        <taxon>Tylenchomorpha</taxon>
        <taxon>Sphaerularioidea</taxon>
        <taxon>Anguinidae</taxon>
        <taxon>Anguininae</taxon>
        <taxon>Ditylenchus</taxon>
    </lineage>
</organism>
<dbReference type="GO" id="GO:0004046">
    <property type="term" value="F:aminoacylase activity"/>
    <property type="evidence" value="ECO:0007669"/>
    <property type="project" value="UniProtKB-EC"/>
</dbReference>
<protein>
    <recommendedName>
        <fullName evidence="3">N-acyl-aliphatic-L-amino acid amidohydrolase</fullName>
        <ecNumber evidence="3">3.5.1.14</ecNumber>
    </recommendedName>
    <alternativeName>
        <fullName evidence="8">N-acyl-L-amino-acid amidohydrolase</fullName>
    </alternativeName>
</protein>
<feature type="domain" description="Peptidase M20 dimerisation" evidence="11">
    <location>
        <begin position="188"/>
        <end position="298"/>
    </location>
</feature>